<proteinExistence type="predicted"/>
<dbReference type="EMBL" id="JAWWNJ010000093">
    <property type="protein sequence ID" value="KAK6997137.1"/>
    <property type="molecule type" value="Genomic_DNA"/>
</dbReference>
<organism evidence="2 3">
    <name type="scientific">Favolaschia claudopus</name>
    <dbReference type="NCBI Taxonomy" id="2862362"/>
    <lineage>
        <taxon>Eukaryota</taxon>
        <taxon>Fungi</taxon>
        <taxon>Dikarya</taxon>
        <taxon>Basidiomycota</taxon>
        <taxon>Agaricomycotina</taxon>
        <taxon>Agaricomycetes</taxon>
        <taxon>Agaricomycetidae</taxon>
        <taxon>Agaricales</taxon>
        <taxon>Marasmiineae</taxon>
        <taxon>Mycenaceae</taxon>
        <taxon>Favolaschia</taxon>
    </lineage>
</organism>
<dbReference type="AlphaFoldDB" id="A0AAW0A1A2"/>
<keyword evidence="3" id="KW-1185">Reference proteome</keyword>
<sequence length="62" mass="7182">RVHKKFTQLSKADLDQLVKSFRKAKPDSGIRYLVGFLRCHGIRVQKRRVYASVRRVDGIGRA</sequence>
<accession>A0AAW0A1A2</accession>
<comment type="caution">
    <text evidence="2">The sequence shown here is derived from an EMBL/GenBank/DDBJ whole genome shotgun (WGS) entry which is preliminary data.</text>
</comment>
<dbReference type="EMBL" id="JAWWNJ010000116">
    <property type="protein sequence ID" value="KAK6991709.1"/>
    <property type="molecule type" value="Genomic_DNA"/>
</dbReference>
<protein>
    <submittedName>
        <fullName evidence="2">Uncharacterized protein</fullName>
    </submittedName>
</protein>
<evidence type="ECO:0000313" key="1">
    <source>
        <dbReference type="EMBL" id="KAK6991709.1"/>
    </source>
</evidence>
<reference evidence="2 3" key="1">
    <citation type="journal article" date="2024" name="J Genomics">
        <title>Draft genome sequencing and assembly of Favolaschia claudopus CIRM-BRFM 2984 isolated from oak limbs.</title>
        <authorList>
            <person name="Navarro D."/>
            <person name="Drula E."/>
            <person name="Chaduli D."/>
            <person name="Cazenave R."/>
            <person name="Ahrendt S."/>
            <person name="Wang J."/>
            <person name="Lipzen A."/>
            <person name="Daum C."/>
            <person name="Barry K."/>
            <person name="Grigoriev I.V."/>
            <person name="Favel A."/>
            <person name="Rosso M.N."/>
            <person name="Martin F."/>
        </authorList>
    </citation>
    <scope>NUCLEOTIDE SEQUENCE [LARGE SCALE GENOMIC DNA]</scope>
    <source>
        <strain evidence="2 3">CIRM-BRFM 2984</strain>
    </source>
</reference>
<feature type="non-terminal residue" evidence="2">
    <location>
        <position position="62"/>
    </location>
</feature>
<dbReference type="Proteomes" id="UP001362999">
    <property type="component" value="Unassembled WGS sequence"/>
</dbReference>
<evidence type="ECO:0000313" key="2">
    <source>
        <dbReference type="EMBL" id="KAK6997137.1"/>
    </source>
</evidence>
<evidence type="ECO:0000313" key="3">
    <source>
        <dbReference type="Proteomes" id="UP001362999"/>
    </source>
</evidence>
<feature type="non-terminal residue" evidence="2">
    <location>
        <position position="1"/>
    </location>
</feature>
<gene>
    <name evidence="2" type="ORF">R3P38DRAFT_2471921</name>
    <name evidence="1" type="ORF">R3P38DRAFT_2474690</name>
</gene>
<name>A0AAW0A1A2_9AGAR</name>